<comment type="caution">
    <text evidence="1">The sequence shown here is derived from an EMBL/GenBank/DDBJ whole genome shotgun (WGS) entry which is preliminary data.</text>
</comment>
<accession>A0A9N9DGF2</accession>
<reference evidence="1" key="1">
    <citation type="submission" date="2021-06" db="EMBL/GenBank/DDBJ databases">
        <authorList>
            <person name="Kallberg Y."/>
            <person name="Tangrot J."/>
            <person name="Rosling A."/>
        </authorList>
    </citation>
    <scope>NUCLEOTIDE SEQUENCE</scope>
    <source>
        <strain evidence="1">MT106</strain>
    </source>
</reference>
<gene>
    <name evidence="1" type="ORF">AGERDE_LOCUS10906</name>
</gene>
<organism evidence="1 2">
    <name type="scientific">Ambispora gerdemannii</name>
    <dbReference type="NCBI Taxonomy" id="144530"/>
    <lineage>
        <taxon>Eukaryota</taxon>
        <taxon>Fungi</taxon>
        <taxon>Fungi incertae sedis</taxon>
        <taxon>Mucoromycota</taxon>
        <taxon>Glomeromycotina</taxon>
        <taxon>Glomeromycetes</taxon>
        <taxon>Archaeosporales</taxon>
        <taxon>Ambisporaceae</taxon>
        <taxon>Ambispora</taxon>
    </lineage>
</organism>
<protein>
    <submittedName>
        <fullName evidence="1">1992_t:CDS:1</fullName>
    </submittedName>
</protein>
<evidence type="ECO:0000313" key="1">
    <source>
        <dbReference type="EMBL" id="CAG8639423.1"/>
    </source>
</evidence>
<dbReference type="EMBL" id="CAJVPL010003846">
    <property type="protein sequence ID" value="CAG8639423.1"/>
    <property type="molecule type" value="Genomic_DNA"/>
</dbReference>
<sequence length="282" mass="33270">MSSKIKQFENSLLAIKNRFWALQRDLILKEDYIKYLEKAIIIRDDELDPLRQQITDIKKRLQKALQTSESQEKYIDYLEKQLFASQLLNRRATQQLERQLQQYHNHGTILEYWRDQLILRYEKWKNKTHGSRQIINNLNQQIFALQNNPLVNPHNMAALTDVTSSLAPMIAQIPIYIGQEPLIEYYNKFILAERFISSNPFQNNAGNQVNTPTLFLDWLEDKYREVMIGTSQASMKALINEKFSPLDIPDSYKQRIRTFTHSIADADCLPILYNHLPENLEL</sequence>
<evidence type="ECO:0000313" key="2">
    <source>
        <dbReference type="Proteomes" id="UP000789831"/>
    </source>
</evidence>
<dbReference type="AlphaFoldDB" id="A0A9N9DGF2"/>
<keyword evidence="2" id="KW-1185">Reference proteome</keyword>
<name>A0A9N9DGF2_9GLOM</name>
<dbReference type="OrthoDB" id="2444819at2759"/>
<proteinExistence type="predicted"/>
<dbReference type="Proteomes" id="UP000789831">
    <property type="component" value="Unassembled WGS sequence"/>
</dbReference>